<name>A0A251NQK2_PRUPE</name>
<dbReference type="EMBL" id="CM007656">
    <property type="protein sequence ID" value="ONI01586.1"/>
    <property type="molecule type" value="Genomic_DNA"/>
</dbReference>
<feature type="region of interest" description="Disordered" evidence="1">
    <location>
        <begin position="24"/>
        <end position="52"/>
    </location>
</feature>
<organism evidence="2 3">
    <name type="scientific">Prunus persica</name>
    <name type="common">Peach</name>
    <name type="synonym">Amygdalus persica</name>
    <dbReference type="NCBI Taxonomy" id="3760"/>
    <lineage>
        <taxon>Eukaryota</taxon>
        <taxon>Viridiplantae</taxon>
        <taxon>Streptophyta</taxon>
        <taxon>Embryophyta</taxon>
        <taxon>Tracheophyta</taxon>
        <taxon>Spermatophyta</taxon>
        <taxon>Magnoliopsida</taxon>
        <taxon>eudicotyledons</taxon>
        <taxon>Gunneridae</taxon>
        <taxon>Pentapetalae</taxon>
        <taxon>rosids</taxon>
        <taxon>fabids</taxon>
        <taxon>Rosales</taxon>
        <taxon>Rosaceae</taxon>
        <taxon>Amygdaloideae</taxon>
        <taxon>Amygdaleae</taxon>
        <taxon>Prunus</taxon>
    </lineage>
</organism>
<proteinExistence type="predicted"/>
<dbReference type="Proteomes" id="UP000006882">
    <property type="component" value="Chromosome G6"/>
</dbReference>
<keyword evidence="3" id="KW-1185">Reference proteome</keyword>
<dbReference type="AlphaFoldDB" id="A0A251NQK2"/>
<accession>A0A251NQK2</accession>
<dbReference type="Gramene" id="ONI01586">
    <property type="protein sequence ID" value="ONI01586"/>
    <property type="gene ID" value="PRUPE_6G147800"/>
</dbReference>
<feature type="compositionally biased region" description="Basic residues" evidence="1">
    <location>
        <begin position="43"/>
        <end position="52"/>
    </location>
</feature>
<sequence length="52" mass="5726">MKGVKMLNRDRDWNGIPTPIRSIATTRRSLSHPQAASSVSIFRGRRKSGSSG</sequence>
<evidence type="ECO:0000313" key="2">
    <source>
        <dbReference type="EMBL" id="ONI01586.1"/>
    </source>
</evidence>
<protein>
    <submittedName>
        <fullName evidence="2">Uncharacterized protein</fullName>
    </submittedName>
</protein>
<evidence type="ECO:0000256" key="1">
    <source>
        <dbReference type="SAM" id="MobiDB-lite"/>
    </source>
</evidence>
<evidence type="ECO:0000313" key="3">
    <source>
        <dbReference type="Proteomes" id="UP000006882"/>
    </source>
</evidence>
<reference evidence="2 3" key="1">
    <citation type="journal article" date="2013" name="Nat. Genet.">
        <title>The high-quality draft genome of peach (Prunus persica) identifies unique patterns of genetic diversity, domestication and genome evolution.</title>
        <authorList>
            <consortium name="International Peach Genome Initiative"/>
            <person name="Verde I."/>
            <person name="Abbott A.G."/>
            <person name="Scalabrin S."/>
            <person name="Jung S."/>
            <person name="Shu S."/>
            <person name="Marroni F."/>
            <person name="Zhebentyayeva T."/>
            <person name="Dettori M.T."/>
            <person name="Grimwood J."/>
            <person name="Cattonaro F."/>
            <person name="Zuccolo A."/>
            <person name="Rossini L."/>
            <person name="Jenkins J."/>
            <person name="Vendramin E."/>
            <person name="Meisel L.A."/>
            <person name="Decroocq V."/>
            <person name="Sosinski B."/>
            <person name="Prochnik S."/>
            <person name="Mitros T."/>
            <person name="Policriti A."/>
            <person name="Cipriani G."/>
            <person name="Dondini L."/>
            <person name="Ficklin S."/>
            <person name="Goodstein D.M."/>
            <person name="Xuan P."/>
            <person name="Del Fabbro C."/>
            <person name="Aramini V."/>
            <person name="Copetti D."/>
            <person name="Gonzalez S."/>
            <person name="Horner D.S."/>
            <person name="Falchi R."/>
            <person name="Lucas S."/>
            <person name="Mica E."/>
            <person name="Maldonado J."/>
            <person name="Lazzari B."/>
            <person name="Bielenberg D."/>
            <person name="Pirona R."/>
            <person name="Miculan M."/>
            <person name="Barakat A."/>
            <person name="Testolin R."/>
            <person name="Stella A."/>
            <person name="Tartarini S."/>
            <person name="Tonutti P."/>
            <person name="Arus P."/>
            <person name="Orellana A."/>
            <person name="Wells C."/>
            <person name="Main D."/>
            <person name="Vizzotto G."/>
            <person name="Silva H."/>
            <person name="Salamini F."/>
            <person name="Schmutz J."/>
            <person name="Morgante M."/>
            <person name="Rokhsar D.S."/>
        </authorList>
    </citation>
    <scope>NUCLEOTIDE SEQUENCE [LARGE SCALE GENOMIC DNA]</scope>
    <source>
        <strain evidence="3">cv. Nemared</strain>
    </source>
</reference>
<feature type="compositionally biased region" description="Polar residues" evidence="1">
    <location>
        <begin position="24"/>
        <end position="40"/>
    </location>
</feature>
<gene>
    <name evidence="2" type="ORF">PRUPE_6G147800</name>
</gene>